<feature type="transmembrane region" description="Helical" evidence="1">
    <location>
        <begin position="62"/>
        <end position="83"/>
    </location>
</feature>
<keyword evidence="1" id="KW-0812">Transmembrane</keyword>
<protein>
    <recommendedName>
        <fullName evidence="4">Peptide/nickel transport system permease protein</fullName>
    </recommendedName>
</protein>
<evidence type="ECO:0000313" key="3">
    <source>
        <dbReference type="Proteomes" id="UP000789833"/>
    </source>
</evidence>
<sequence>MKNNSMLSTGAIMIGLLIVSAIIGTKFVSDGEINRISTILDDQSSISISEMWILFIAGTTDFMLLILAITGVRFLLAVPLGFYASEKKGLPFLLVTSLHKFTKSVPIILIALLVLSLPVLVFTENRYMWSIIFLALIGIGNVSYAMQEKGNELIHRKAAAKARSEGVVWGLLYMMRFVYPFSFFPIIINFFIDLGRVTVLLLQVGVLTYFIHLVYSPLKFGFGELLISKYDWVVLIGQTKTLVGVHPFLPLIPLIGFLLLYLTFIITAEGLSRLYEHRQNFQISEEVK</sequence>
<evidence type="ECO:0000313" key="2">
    <source>
        <dbReference type="EMBL" id="CAG9621368.1"/>
    </source>
</evidence>
<reference evidence="2 3" key="1">
    <citation type="submission" date="2021-10" db="EMBL/GenBank/DDBJ databases">
        <authorList>
            <person name="Criscuolo A."/>
        </authorList>
    </citation>
    <scope>NUCLEOTIDE SEQUENCE [LARGE SCALE GENOMIC DNA]</scope>
    <source>
        <strain evidence="3">CIP 111883</strain>
    </source>
</reference>
<evidence type="ECO:0008006" key="4">
    <source>
        <dbReference type="Google" id="ProtNLM"/>
    </source>
</evidence>
<gene>
    <name evidence="2" type="ORF">BACCIP111883_02140</name>
</gene>
<feature type="transmembrane region" description="Helical" evidence="1">
    <location>
        <begin position="104"/>
        <end position="121"/>
    </location>
</feature>
<name>A0ABN8AE31_9BACI</name>
<keyword evidence="3" id="KW-1185">Reference proteome</keyword>
<feature type="transmembrane region" description="Helical" evidence="1">
    <location>
        <begin position="167"/>
        <end position="192"/>
    </location>
</feature>
<comment type="caution">
    <text evidence="2">The sequence shown here is derived from an EMBL/GenBank/DDBJ whole genome shotgun (WGS) entry which is preliminary data.</text>
</comment>
<organism evidence="2 3">
    <name type="scientific">Sutcliffiella rhizosphaerae</name>
    <dbReference type="NCBI Taxonomy" id="2880967"/>
    <lineage>
        <taxon>Bacteria</taxon>
        <taxon>Bacillati</taxon>
        <taxon>Bacillota</taxon>
        <taxon>Bacilli</taxon>
        <taxon>Bacillales</taxon>
        <taxon>Bacillaceae</taxon>
        <taxon>Sutcliffiella</taxon>
    </lineage>
</organism>
<keyword evidence="1" id="KW-0472">Membrane</keyword>
<proteinExistence type="predicted"/>
<dbReference type="RefSeq" id="WP_230501254.1">
    <property type="nucleotide sequence ID" value="NZ_CAKJTJ010000009.1"/>
</dbReference>
<feature type="transmembrane region" description="Helical" evidence="1">
    <location>
        <begin position="255"/>
        <end position="275"/>
    </location>
</feature>
<feature type="transmembrane region" description="Helical" evidence="1">
    <location>
        <begin position="127"/>
        <end position="146"/>
    </location>
</feature>
<accession>A0ABN8AE31</accession>
<keyword evidence="1" id="KW-1133">Transmembrane helix</keyword>
<evidence type="ECO:0000256" key="1">
    <source>
        <dbReference type="SAM" id="Phobius"/>
    </source>
</evidence>
<dbReference type="Proteomes" id="UP000789833">
    <property type="component" value="Unassembled WGS sequence"/>
</dbReference>
<dbReference type="EMBL" id="CAKJTJ010000009">
    <property type="protein sequence ID" value="CAG9621368.1"/>
    <property type="molecule type" value="Genomic_DNA"/>
</dbReference>
<feature type="transmembrane region" description="Helical" evidence="1">
    <location>
        <begin position="198"/>
        <end position="218"/>
    </location>
</feature>